<dbReference type="Gene3D" id="3.10.290.10">
    <property type="entry name" value="RNA-binding S4 domain"/>
    <property type="match status" value="1"/>
</dbReference>
<sequence>MIIKCDENMEGVRLDRFLRKKLKDTALNTIFEYIRKGKVKINGKKKKENYRLVLGDVIEIKSLEESENTEKKHYSSLRIDKDRYMKMVFFEDDDCLIINKPGGVAVHKGTGNQYGLAEVYKSIYKNENLNFANRIDKETKGLLLGAKNLKFLRYLTEKIRNNELEKRYIAVVSGIITEDEFTIDNFLETKENKVVVSDKENGKAAKAVFKKIKTIKNKYTVLEVELITGRKHQIRVQLADMGFPIAGDKKYGSRNTRGELMLLAYYLKFDNRVFQLDYSGFLELL</sequence>
<dbReference type="Gene3D" id="3.30.2350.10">
    <property type="entry name" value="Pseudouridine synthase"/>
    <property type="match status" value="1"/>
</dbReference>
<dbReference type="SMART" id="SM00363">
    <property type="entry name" value="S4"/>
    <property type="match status" value="1"/>
</dbReference>
<organism evidence="7 8">
    <name type="scientific">Sebaldella termitidis (strain ATCC 33386 / NCTC 11300)</name>
    <dbReference type="NCBI Taxonomy" id="526218"/>
    <lineage>
        <taxon>Bacteria</taxon>
        <taxon>Fusobacteriati</taxon>
        <taxon>Fusobacteriota</taxon>
        <taxon>Fusobacteriia</taxon>
        <taxon>Fusobacteriales</taxon>
        <taxon>Leptotrichiaceae</taxon>
        <taxon>Sebaldella</taxon>
    </lineage>
</organism>
<dbReference type="InterPro" id="IPR006225">
    <property type="entry name" value="PsdUridine_synth_RluC/D"/>
</dbReference>
<gene>
    <name evidence="7" type="ordered locus">Sterm_2729</name>
</gene>
<evidence type="ECO:0000256" key="3">
    <source>
        <dbReference type="PIRSR" id="PIRSR606225-1"/>
    </source>
</evidence>
<dbReference type="EMBL" id="CP001739">
    <property type="protein sequence ID" value="ACZ09574.1"/>
    <property type="molecule type" value="Genomic_DNA"/>
</dbReference>
<dbReference type="SUPFAM" id="SSF55174">
    <property type="entry name" value="Alpha-L RNA-binding motif"/>
    <property type="match status" value="1"/>
</dbReference>
<dbReference type="KEGG" id="str:Sterm_2729"/>
<dbReference type="InterPro" id="IPR036986">
    <property type="entry name" value="S4_RNA-bd_sf"/>
</dbReference>
<dbReference type="CDD" id="cd02869">
    <property type="entry name" value="PseudoU_synth_RluA_like"/>
    <property type="match status" value="1"/>
</dbReference>
<dbReference type="Proteomes" id="UP000000845">
    <property type="component" value="Chromosome"/>
</dbReference>
<feature type="domain" description="RNA-binding S4" evidence="6">
    <location>
        <begin position="12"/>
        <end position="75"/>
    </location>
</feature>
<dbReference type="InterPro" id="IPR006145">
    <property type="entry name" value="PsdUridine_synth_RsuA/RluA"/>
</dbReference>
<comment type="catalytic activity">
    <reaction evidence="5">
        <text>a uridine in RNA = a pseudouridine in RNA</text>
        <dbReference type="Rhea" id="RHEA:48348"/>
        <dbReference type="Rhea" id="RHEA-COMP:12068"/>
        <dbReference type="Rhea" id="RHEA-COMP:12069"/>
        <dbReference type="ChEBI" id="CHEBI:65314"/>
        <dbReference type="ChEBI" id="CHEBI:65315"/>
    </reaction>
</comment>
<comment type="similarity">
    <text evidence="1 5">Belongs to the pseudouridine synthase RluA family.</text>
</comment>
<evidence type="ECO:0000313" key="7">
    <source>
        <dbReference type="EMBL" id="ACZ09574.1"/>
    </source>
</evidence>
<evidence type="ECO:0000256" key="2">
    <source>
        <dbReference type="ARBA" id="ARBA00023235"/>
    </source>
</evidence>
<reference evidence="8" key="1">
    <citation type="submission" date="2009-09" db="EMBL/GenBank/DDBJ databases">
        <title>The complete chromosome of Sebaldella termitidis ATCC 33386.</title>
        <authorList>
            <consortium name="US DOE Joint Genome Institute (JGI-PGF)"/>
            <person name="Lucas S."/>
            <person name="Copeland A."/>
            <person name="Lapidus A."/>
            <person name="Glavina del Rio T."/>
            <person name="Dalin E."/>
            <person name="Tice H."/>
            <person name="Bruce D."/>
            <person name="Goodwin L."/>
            <person name="Pitluck S."/>
            <person name="Kyrpides N."/>
            <person name="Mavromatis K."/>
            <person name="Ivanova N."/>
            <person name="Mikhailova N."/>
            <person name="Sims D."/>
            <person name="Meincke L."/>
            <person name="Brettin T."/>
            <person name="Detter J.C."/>
            <person name="Han C."/>
            <person name="Larimer F."/>
            <person name="Land M."/>
            <person name="Hauser L."/>
            <person name="Markowitz V."/>
            <person name="Cheng J.F."/>
            <person name="Hugenholtz P."/>
            <person name="Woyke T."/>
            <person name="Wu D."/>
            <person name="Eisen J.A."/>
        </authorList>
    </citation>
    <scope>NUCLEOTIDE SEQUENCE [LARGE SCALE GENOMIC DNA]</scope>
    <source>
        <strain evidence="8">ATCC 33386 / NCTC 11300</strain>
    </source>
</reference>
<comment type="function">
    <text evidence="5">Responsible for synthesis of pseudouridine from uracil.</text>
</comment>
<evidence type="ECO:0000256" key="5">
    <source>
        <dbReference type="RuleBase" id="RU362028"/>
    </source>
</evidence>
<keyword evidence="2 5" id="KW-0413">Isomerase</keyword>
<dbReference type="PROSITE" id="PS50889">
    <property type="entry name" value="S4"/>
    <property type="match status" value="1"/>
</dbReference>
<dbReference type="InterPro" id="IPR050188">
    <property type="entry name" value="RluA_PseudoU_synthase"/>
</dbReference>
<name>D1AMK0_SEBTE</name>
<dbReference type="eggNOG" id="COG0564">
    <property type="taxonomic scope" value="Bacteria"/>
</dbReference>
<keyword evidence="4" id="KW-0694">RNA-binding</keyword>
<dbReference type="EC" id="5.4.99.-" evidence="5"/>
<evidence type="ECO:0000259" key="6">
    <source>
        <dbReference type="SMART" id="SM00363"/>
    </source>
</evidence>
<dbReference type="GO" id="GO:0003723">
    <property type="term" value="F:RNA binding"/>
    <property type="evidence" value="ECO:0007669"/>
    <property type="project" value="UniProtKB-KW"/>
</dbReference>
<evidence type="ECO:0000313" key="8">
    <source>
        <dbReference type="Proteomes" id="UP000000845"/>
    </source>
</evidence>
<dbReference type="HOGENOM" id="CLU_016902_1_0_0"/>
<reference evidence="7 8" key="2">
    <citation type="journal article" date="2010" name="Stand. Genomic Sci.">
        <title>Complete genome sequence of Sebaldella termitidis type strain (NCTC 11300).</title>
        <authorList>
            <person name="Harmon-Smith M."/>
            <person name="Celia L."/>
            <person name="Chertkov O."/>
            <person name="Lapidus A."/>
            <person name="Copeland A."/>
            <person name="Glavina Del Rio T."/>
            <person name="Nolan M."/>
            <person name="Lucas S."/>
            <person name="Tice H."/>
            <person name="Cheng J.F."/>
            <person name="Han C."/>
            <person name="Detter J.C."/>
            <person name="Bruce D."/>
            <person name="Goodwin L."/>
            <person name="Pitluck S."/>
            <person name="Pati A."/>
            <person name="Liolios K."/>
            <person name="Ivanova N."/>
            <person name="Mavromatis K."/>
            <person name="Mikhailova N."/>
            <person name="Chen A."/>
            <person name="Palaniappan K."/>
            <person name="Land M."/>
            <person name="Hauser L."/>
            <person name="Chang Y.J."/>
            <person name="Jeffries C.D."/>
            <person name="Brettin T."/>
            <person name="Goker M."/>
            <person name="Beck B."/>
            <person name="Bristow J."/>
            <person name="Eisen J.A."/>
            <person name="Markowitz V."/>
            <person name="Hugenholtz P."/>
            <person name="Kyrpides N.C."/>
            <person name="Klenk H.P."/>
            <person name="Chen F."/>
        </authorList>
    </citation>
    <scope>NUCLEOTIDE SEQUENCE [LARGE SCALE GENOMIC DNA]</scope>
    <source>
        <strain evidence="8">ATCC 33386 / NCTC 11300</strain>
    </source>
</reference>
<dbReference type="PANTHER" id="PTHR21600:SF83">
    <property type="entry name" value="PSEUDOURIDYLATE SYNTHASE RPUSD4, MITOCHONDRIAL"/>
    <property type="match status" value="1"/>
</dbReference>
<dbReference type="GO" id="GO:0000455">
    <property type="term" value="P:enzyme-directed rRNA pseudouridine synthesis"/>
    <property type="evidence" value="ECO:0007669"/>
    <property type="project" value="UniProtKB-ARBA"/>
</dbReference>
<proteinExistence type="inferred from homology"/>
<dbReference type="Pfam" id="PF00849">
    <property type="entry name" value="PseudoU_synth_2"/>
    <property type="match status" value="1"/>
</dbReference>
<dbReference type="NCBIfam" id="TIGR00005">
    <property type="entry name" value="rluA_subfam"/>
    <property type="match status" value="1"/>
</dbReference>
<dbReference type="Pfam" id="PF01479">
    <property type="entry name" value="S4"/>
    <property type="match status" value="1"/>
</dbReference>
<feature type="active site" evidence="3">
    <location>
        <position position="136"/>
    </location>
</feature>
<evidence type="ECO:0000256" key="1">
    <source>
        <dbReference type="ARBA" id="ARBA00010876"/>
    </source>
</evidence>
<dbReference type="PANTHER" id="PTHR21600">
    <property type="entry name" value="MITOCHONDRIAL RNA PSEUDOURIDINE SYNTHASE"/>
    <property type="match status" value="1"/>
</dbReference>
<dbReference type="STRING" id="526218.Sterm_2729"/>
<evidence type="ECO:0000256" key="4">
    <source>
        <dbReference type="PROSITE-ProRule" id="PRU00182"/>
    </source>
</evidence>
<dbReference type="InterPro" id="IPR002942">
    <property type="entry name" value="S4_RNA-bd"/>
</dbReference>
<dbReference type="GO" id="GO:0120159">
    <property type="term" value="F:rRNA pseudouridine synthase activity"/>
    <property type="evidence" value="ECO:0007669"/>
    <property type="project" value="UniProtKB-ARBA"/>
</dbReference>
<accession>D1AMK0</accession>
<keyword evidence="8" id="KW-1185">Reference proteome</keyword>
<dbReference type="InterPro" id="IPR020103">
    <property type="entry name" value="PsdUridine_synth_cat_dom_sf"/>
</dbReference>
<dbReference type="AlphaFoldDB" id="D1AMK0"/>
<protein>
    <recommendedName>
        <fullName evidence="5">Pseudouridine synthase</fullName>
        <ecNumber evidence="5">5.4.99.-</ecNumber>
    </recommendedName>
</protein>
<dbReference type="RefSeq" id="WP_012862168.1">
    <property type="nucleotide sequence ID" value="NC_013517.1"/>
</dbReference>
<dbReference type="SUPFAM" id="SSF55120">
    <property type="entry name" value="Pseudouridine synthase"/>
    <property type="match status" value="1"/>
</dbReference>